<sequence length="84" mass="9198">MNTQVFKSPKPVIRLNQSPTKSSSAVFSFSMQLANIGLKQQIMLSLKLAYHDTHQAALEKLRSIMQSLPPGSSCASQLPLSILL</sequence>
<keyword evidence="2" id="KW-1185">Reference proteome</keyword>
<accession>A0A2K1YJX4</accession>
<organism evidence="1 2">
    <name type="scientific">Populus trichocarpa</name>
    <name type="common">Western balsam poplar</name>
    <name type="synonym">Populus balsamifera subsp. trichocarpa</name>
    <dbReference type="NCBI Taxonomy" id="3694"/>
    <lineage>
        <taxon>Eukaryota</taxon>
        <taxon>Viridiplantae</taxon>
        <taxon>Streptophyta</taxon>
        <taxon>Embryophyta</taxon>
        <taxon>Tracheophyta</taxon>
        <taxon>Spermatophyta</taxon>
        <taxon>Magnoliopsida</taxon>
        <taxon>eudicotyledons</taxon>
        <taxon>Gunneridae</taxon>
        <taxon>Pentapetalae</taxon>
        <taxon>rosids</taxon>
        <taxon>fabids</taxon>
        <taxon>Malpighiales</taxon>
        <taxon>Salicaceae</taxon>
        <taxon>Saliceae</taxon>
        <taxon>Populus</taxon>
    </lineage>
</organism>
<protein>
    <submittedName>
        <fullName evidence="1">Uncharacterized protein</fullName>
    </submittedName>
</protein>
<dbReference type="Proteomes" id="UP000006729">
    <property type="component" value="Chromosome 11"/>
</dbReference>
<gene>
    <name evidence="1" type="ORF">POPTR_011G136800</name>
</gene>
<dbReference type="EMBL" id="CM009300">
    <property type="protein sequence ID" value="PNT13332.1"/>
    <property type="molecule type" value="Genomic_DNA"/>
</dbReference>
<reference evidence="1 2" key="1">
    <citation type="journal article" date="2006" name="Science">
        <title>The genome of black cottonwood, Populus trichocarpa (Torr. &amp; Gray).</title>
        <authorList>
            <person name="Tuskan G.A."/>
            <person name="Difazio S."/>
            <person name="Jansson S."/>
            <person name="Bohlmann J."/>
            <person name="Grigoriev I."/>
            <person name="Hellsten U."/>
            <person name="Putnam N."/>
            <person name="Ralph S."/>
            <person name="Rombauts S."/>
            <person name="Salamov A."/>
            <person name="Schein J."/>
            <person name="Sterck L."/>
            <person name="Aerts A."/>
            <person name="Bhalerao R.R."/>
            <person name="Bhalerao R.P."/>
            <person name="Blaudez D."/>
            <person name="Boerjan W."/>
            <person name="Brun A."/>
            <person name="Brunner A."/>
            <person name="Busov V."/>
            <person name="Campbell M."/>
            <person name="Carlson J."/>
            <person name="Chalot M."/>
            <person name="Chapman J."/>
            <person name="Chen G.L."/>
            <person name="Cooper D."/>
            <person name="Coutinho P.M."/>
            <person name="Couturier J."/>
            <person name="Covert S."/>
            <person name="Cronk Q."/>
            <person name="Cunningham R."/>
            <person name="Davis J."/>
            <person name="Degroeve S."/>
            <person name="Dejardin A."/>
            <person name="Depamphilis C."/>
            <person name="Detter J."/>
            <person name="Dirks B."/>
            <person name="Dubchak I."/>
            <person name="Duplessis S."/>
            <person name="Ehlting J."/>
            <person name="Ellis B."/>
            <person name="Gendler K."/>
            <person name="Goodstein D."/>
            <person name="Gribskov M."/>
            <person name="Grimwood J."/>
            <person name="Groover A."/>
            <person name="Gunter L."/>
            <person name="Hamberger B."/>
            <person name="Heinze B."/>
            <person name="Helariutta Y."/>
            <person name="Henrissat B."/>
            <person name="Holligan D."/>
            <person name="Holt R."/>
            <person name="Huang W."/>
            <person name="Islam-Faridi N."/>
            <person name="Jones S."/>
            <person name="Jones-Rhoades M."/>
            <person name="Jorgensen R."/>
            <person name="Joshi C."/>
            <person name="Kangasjarvi J."/>
            <person name="Karlsson J."/>
            <person name="Kelleher C."/>
            <person name="Kirkpatrick R."/>
            <person name="Kirst M."/>
            <person name="Kohler A."/>
            <person name="Kalluri U."/>
            <person name="Larimer F."/>
            <person name="Leebens-Mack J."/>
            <person name="Leple J.C."/>
            <person name="Locascio P."/>
            <person name="Lou Y."/>
            <person name="Lucas S."/>
            <person name="Martin F."/>
            <person name="Montanini B."/>
            <person name="Napoli C."/>
            <person name="Nelson D.R."/>
            <person name="Nelson C."/>
            <person name="Nieminen K."/>
            <person name="Nilsson O."/>
            <person name="Pereda V."/>
            <person name="Peter G."/>
            <person name="Philippe R."/>
            <person name="Pilate G."/>
            <person name="Poliakov A."/>
            <person name="Razumovskaya J."/>
            <person name="Richardson P."/>
            <person name="Rinaldi C."/>
            <person name="Ritland K."/>
            <person name="Rouze P."/>
            <person name="Ryaboy D."/>
            <person name="Schmutz J."/>
            <person name="Schrader J."/>
            <person name="Segerman B."/>
            <person name="Shin H."/>
            <person name="Siddiqui A."/>
            <person name="Sterky F."/>
            <person name="Terry A."/>
            <person name="Tsai C.J."/>
            <person name="Uberbacher E."/>
            <person name="Unneberg P."/>
            <person name="Vahala J."/>
            <person name="Wall K."/>
            <person name="Wessler S."/>
            <person name="Yang G."/>
            <person name="Yin T."/>
            <person name="Douglas C."/>
            <person name="Marra M."/>
            <person name="Sandberg G."/>
            <person name="Van de Peer Y."/>
            <person name="Rokhsar D."/>
        </authorList>
    </citation>
    <scope>NUCLEOTIDE SEQUENCE [LARGE SCALE GENOMIC DNA]</scope>
    <source>
        <strain evidence="2">cv. Nisqually</strain>
    </source>
</reference>
<name>A0A2K1YJX4_POPTR</name>
<evidence type="ECO:0000313" key="2">
    <source>
        <dbReference type="Proteomes" id="UP000006729"/>
    </source>
</evidence>
<proteinExistence type="predicted"/>
<dbReference type="AlphaFoldDB" id="A0A2K1YJX4"/>
<dbReference type="InParanoid" id="A0A2K1YJX4"/>
<evidence type="ECO:0000313" key="1">
    <source>
        <dbReference type="EMBL" id="PNT13332.1"/>
    </source>
</evidence>